<dbReference type="GO" id="GO:0005829">
    <property type="term" value="C:cytosol"/>
    <property type="evidence" value="ECO:0007669"/>
    <property type="project" value="TreeGrafter"/>
</dbReference>
<dbReference type="OrthoDB" id="6086604at2759"/>
<dbReference type="PANTHER" id="PTHR23312">
    <property type="entry name" value="ARMC5 ARMADILLO REPEAT-CONTAINING -RELATED"/>
    <property type="match status" value="1"/>
</dbReference>
<dbReference type="RefSeq" id="XP_030369809.1">
    <property type="nucleotide sequence ID" value="XM_030513949.1"/>
</dbReference>
<dbReference type="PANTHER" id="PTHR23312:SF8">
    <property type="entry name" value="ARMADILLO REPEAT-CONTAINING PROTEIN 5"/>
    <property type="match status" value="1"/>
</dbReference>
<accession>A0A6J2T1C8</accession>
<evidence type="ECO:0000313" key="4">
    <source>
        <dbReference type="RefSeq" id="XP_030369809.1"/>
    </source>
</evidence>
<dbReference type="Gene3D" id="1.25.10.10">
    <property type="entry name" value="Leucine-rich Repeat Variant"/>
    <property type="match status" value="1"/>
</dbReference>
<dbReference type="GeneID" id="115620622"/>
<proteinExistence type="predicted"/>
<reference evidence="4" key="1">
    <citation type="submission" date="2025-08" db="UniProtKB">
        <authorList>
            <consortium name="RefSeq"/>
        </authorList>
    </citation>
    <scope>IDENTIFICATION</scope>
    <source>
        <strain evidence="4">11010-0011.00</strain>
        <tissue evidence="4">Whole body</tissue>
    </source>
</reference>
<dbReference type="InterPro" id="IPR016024">
    <property type="entry name" value="ARM-type_fold"/>
</dbReference>
<dbReference type="Gene3D" id="3.30.710.10">
    <property type="entry name" value="Potassium Channel Kv1.1, Chain A"/>
    <property type="match status" value="1"/>
</dbReference>
<feature type="compositionally biased region" description="Polar residues" evidence="1">
    <location>
        <begin position="454"/>
        <end position="482"/>
    </location>
</feature>
<sequence>MNVSSMLNVLKSSTDKTVIYKCLVKLRTDLVKDKDGIVLFRVAGGVPMIVRLLGRLNEKIMEVSLSILGNCCTDEEACKEAVECKVVAPLITILKTIPNPVIQCRTCRMLGNLAKSKAASPFLSPHYAAIAPAICHIIDTTSAVQTRIMAFRVCRILLVSSQFLKHFVAANGFLQLMSIFTAVMKNNEASKTPTQDFEVSAIMGLKKNQHREKYFEEVARNLEGVRSDIFDYQMLKNSSRIVNEYILPKESDAIELAYEILKCLLLLSAHQLGMRTWEPLSRTSSFAPIVYFVKEESDQRAHALKILSNFCKDPCAFYMLSNADAIVVACELLMAVNMAKPLTESESRHCINIISTLSADACSRSKIRRCGALRKLVAMIRESNSQSERSLLFHILNNFQYDNLSMGFMLYEGLVPVLVRELNDYLTSDDEHHKRRREERLQGGKKRKLVESATPETMSKFSKTQTQVTLDFESPSSSPYSNRTTSPCSSRSMSPVSSKLFNNDDEEDYSPACSDDDEEDDEPTDVDTNTREHRITANRAQPANVLDILKLIDENSDTIDDPLSDKEDFDEISLDVPAKLAQTRSLSGDGIDVIENLFYRITLMINKRPELGKPETLDTLIKAINMFGANNNFANSLTNILLESQFFAQIIKQGVVHQLYQLTKVEETRKDGFAFLETLTNVGESNYGKEELVRLLRCDDINAQRRAAISVAYIIKSHRLLYQFLYDGNALTLLFELLLRKKLEPDYASEAADALTAMSRFTLGITLPEVEATENSEDCSVRAWCDDTKPDVGPILLHTDCDMHFVVHEDFTTPSEASDNESTTGMEKEPVKVGFNKQMLCDSSEVFNKMLNSDFREGQEGQIQLQEYTVSGLRYFLHLVGCQAECIASQSPTSPKYAALLEAFEMSRVYIMPEMETLLQQYLIKFLDAHNCLRLLEWALKNYHAELTETAINFYLCAPLPAQDKITLFRDAEDSTFATEWFQLLSDAVYERCRSVGY</sequence>
<feature type="compositionally biased region" description="Low complexity" evidence="1">
    <location>
        <begin position="483"/>
        <end position="498"/>
    </location>
</feature>
<dbReference type="Proteomes" id="UP000504634">
    <property type="component" value="Unplaced"/>
</dbReference>
<keyword evidence="3" id="KW-1185">Reference proteome</keyword>
<dbReference type="InterPro" id="IPR000225">
    <property type="entry name" value="Armadillo"/>
</dbReference>
<dbReference type="Pfam" id="PF24768">
    <property type="entry name" value="ARM_ARMC5"/>
    <property type="match status" value="1"/>
</dbReference>
<dbReference type="AlphaFoldDB" id="A0A6J2T1C8"/>
<organism evidence="3 4">
    <name type="scientific">Drosophila lebanonensis</name>
    <name type="common">Fruit fly</name>
    <name type="synonym">Scaptodrosophila lebanonensis</name>
    <dbReference type="NCBI Taxonomy" id="7225"/>
    <lineage>
        <taxon>Eukaryota</taxon>
        <taxon>Metazoa</taxon>
        <taxon>Ecdysozoa</taxon>
        <taxon>Arthropoda</taxon>
        <taxon>Hexapoda</taxon>
        <taxon>Insecta</taxon>
        <taxon>Pterygota</taxon>
        <taxon>Neoptera</taxon>
        <taxon>Endopterygota</taxon>
        <taxon>Diptera</taxon>
        <taxon>Brachycera</taxon>
        <taxon>Muscomorpha</taxon>
        <taxon>Ephydroidea</taxon>
        <taxon>Drosophilidae</taxon>
        <taxon>Scaptodrosophila</taxon>
    </lineage>
</organism>
<evidence type="ECO:0000259" key="2">
    <source>
        <dbReference type="Pfam" id="PF24768"/>
    </source>
</evidence>
<dbReference type="InterPro" id="IPR055445">
    <property type="entry name" value="ARM_ARMC5"/>
</dbReference>
<feature type="region of interest" description="Disordered" evidence="1">
    <location>
        <begin position="428"/>
        <end position="538"/>
    </location>
</feature>
<dbReference type="CTD" id="43513"/>
<dbReference type="SUPFAM" id="SSF48371">
    <property type="entry name" value="ARM repeat"/>
    <property type="match status" value="2"/>
</dbReference>
<feature type="domain" description="ARMC5-like ARM-repeats" evidence="2">
    <location>
        <begin position="59"/>
        <end position="208"/>
    </location>
</feature>
<evidence type="ECO:0000313" key="3">
    <source>
        <dbReference type="Proteomes" id="UP000504634"/>
    </source>
</evidence>
<dbReference type="GO" id="GO:0009653">
    <property type="term" value="P:anatomical structure morphogenesis"/>
    <property type="evidence" value="ECO:0007669"/>
    <property type="project" value="TreeGrafter"/>
</dbReference>
<dbReference type="InterPro" id="IPR011989">
    <property type="entry name" value="ARM-like"/>
</dbReference>
<feature type="compositionally biased region" description="Basic residues" evidence="1">
    <location>
        <begin position="433"/>
        <end position="448"/>
    </location>
</feature>
<evidence type="ECO:0000256" key="1">
    <source>
        <dbReference type="SAM" id="MobiDB-lite"/>
    </source>
</evidence>
<gene>
    <name evidence="4" type="primary">LOC115620622</name>
</gene>
<dbReference type="SMART" id="SM00185">
    <property type="entry name" value="ARM"/>
    <property type="match status" value="3"/>
</dbReference>
<feature type="compositionally biased region" description="Acidic residues" evidence="1">
    <location>
        <begin position="503"/>
        <end position="525"/>
    </location>
</feature>
<dbReference type="InterPro" id="IPR011333">
    <property type="entry name" value="SKP1/BTB/POZ_sf"/>
</dbReference>
<name>A0A6J2T1C8_DROLE</name>
<protein>
    <submittedName>
        <fullName evidence="4">Uncharacterized protein LOC115620622</fullName>
    </submittedName>
</protein>